<keyword evidence="2" id="KW-1185">Reference proteome</keyword>
<evidence type="ECO:0000313" key="2">
    <source>
        <dbReference type="Proteomes" id="UP000294588"/>
    </source>
</evidence>
<name>A0AC61QJU9_9BACT</name>
<gene>
    <name evidence="1" type="ORF">E0946_02980</name>
</gene>
<evidence type="ECO:0000313" key="1">
    <source>
        <dbReference type="EMBL" id="TDF73534.1"/>
    </source>
</evidence>
<keyword evidence="1" id="KW-0808">Transferase</keyword>
<reference evidence="1" key="1">
    <citation type="submission" date="2019-03" db="EMBL/GenBank/DDBJ databases">
        <title>Candidatus Syntrophosphaera thermopropionivorans: a novel player in syntrophic propionate oxidation during anaerobic digestion.</title>
        <authorList>
            <person name="Dyksma S."/>
        </authorList>
    </citation>
    <scope>NUCLEOTIDE SEQUENCE</scope>
    <source>
        <strain evidence="1">W5</strain>
    </source>
</reference>
<comment type="caution">
    <text evidence="1">The sequence shown here is derived from an EMBL/GenBank/DDBJ whole genome shotgun (WGS) entry which is preliminary data.</text>
</comment>
<dbReference type="EC" id="2.7.7.7" evidence="1"/>
<organism evidence="1 2">
    <name type="scientific">Candidatus Syntrophosphaera thermopropionivorans</name>
    <dbReference type="NCBI Taxonomy" id="2593015"/>
    <lineage>
        <taxon>Bacteria</taxon>
        <taxon>Pseudomonadati</taxon>
        <taxon>Candidatus Cloacimonadota</taxon>
        <taxon>Candidatus Cloacimonadia</taxon>
        <taxon>Candidatus Cloacimonadales</taxon>
        <taxon>Candidatus Cloacimonadaceae</taxon>
        <taxon>Candidatus Syntrophosphaera</taxon>
    </lineage>
</organism>
<proteinExistence type="predicted"/>
<keyword evidence="1" id="KW-0548">Nucleotidyltransferase</keyword>
<protein>
    <submittedName>
        <fullName evidence="1">DNA polymerase III subunit alpha</fullName>
        <ecNumber evidence="1">2.7.7.7</ecNumber>
    </submittedName>
</protein>
<dbReference type="EMBL" id="SMOG01000005">
    <property type="protein sequence ID" value="TDF73534.1"/>
    <property type="molecule type" value="Genomic_DNA"/>
</dbReference>
<sequence length="1145" mass="131002">MTFVHLHNHTQYSLLDGACRVDRMVKLAKEYGMPAVAITDHGNLYGAIDFYLTAKNEGIKPIIGMEAYIINGELDDEHSKYDPRYHLILIAKDYTGYKNLIKLSSISFIDGFYYKPRISKSILKQHNEGLICLSGCIKGEIASLIAQHKMAEARETIEWYQSVFGDHYFIEIQNHGLDEEKSVMPALISLAKEMHQPMVLTNDCHYLHKEDYEAHDILLCIQTGKSLNDPNRMRYETNQLYFKTPEEMKTIFPEEEEAYTNTLKIADMVDLELRYDKFMLPKIETPSEYKDMGEYLRALCEEGLKLKYPEPNKEILDRMNFELDVIHRMGFDGYFLVVKDLIDNARKQGVPVGPGRGSGAGSIVAYLLNITQIDPIKYGLLFERFLNPDRVSMPDIDIDFCAQGRSKVIDYLIQKYGRNSVTQIVTFSTLQAKSVFKDVARVLMLPASEANNITKTIPFGKSLEEAYQDSPDFRHLIDNNEIYQSIYKHSLVLEGLIRQTGIHPAGVVIAPGDLKEYVPLTRSTQKGAENNILVQYEGKWLGELKFLKMDVLGLKTLTLIQKTIDMVKESQNIDIDIDNLPLTDKKVYQLLSRGDTDGIFQFESEGMRKYLIDLKPNMFEDLIAMVALYRPGPMKFIDTYIARKHKREKVTYDHPIMEATLKETYGVTVYQEQVMRISMEMANFTRGEADSLRKAMSKKSLDLLMQFQEKFIQGAISNGVPENVAAKIWNDWLDFAQYAFNKSHATCYALVAYRTAWLKAHYPVEFMAALLSLEDDPVKIPVKIEVCKSMGIKILPPNINKSEREFSVHGKEVLFGLKAIKNLGEAAINAIVEERQKNGPFTNIYNFCSRLDSTAVNKTVLESLIASGAMDELEGTRAQKWAVIEEALSYNTGEQRDKRVGQTSLFDIISEDDESEDYPPLPEVEKWSYSYQLEKEKEVLGFYLGGHPLYEYRHLIQYLSNANSKSTRELESKNLRLVGIITSINRKRDNKGNLYAFVEFEDLSGPFEVALFNKDYETFYPLLVTGKIYFISGTKSGYTGNDESLLRISPQKIVPLEDWNNILKGELRLNLPLEKLSTRFLEEFAKLVNNNEGNFALKTIIYTDDGDNYKLEAAKHIFPSNALLELLVNNRLDFNLRLFEDEKSG</sequence>
<accession>A0AC61QJU9</accession>
<dbReference type="Proteomes" id="UP000294588">
    <property type="component" value="Unassembled WGS sequence"/>
</dbReference>